<protein>
    <submittedName>
        <fullName evidence="2">Aminoglycoside phosphotransferase family protein</fullName>
    </submittedName>
</protein>
<dbReference type="InterPro" id="IPR011009">
    <property type="entry name" value="Kinase-like_dom_sf"/>
</dbReference>
<reference evidence="2 3" key="1">
    <citation type="submission" date="2019-08" db="EMBL/GenBank/DDBJ databases">
        <authorList>
            <person name="Dhanesh K."/>
            <person name="Kumar G."/>
            <person name="Sasikala C."/>
            <person name="Venkata Ramana C."/>
        </authorList>
    </citation>
    <scope>NUCLEOTIDE SEQUENCE [LARGE SCALE GENOMIC DNA]</scope>
    <source>
        <strain evidence="2 3">JC645</strain>
    </source>
</reference>
<proteinExistence type="predicted"/>
<comment type="caution">
    <text evidence="2">The sequence shown here is derived from an EMBL/GenBank/DDBJ whole genome shotgun (WGS) entry which is preliminary data.</text>
</comment>
<feature type="domain" description="Aminoglycoside phosphotransferase" evidence="1">
    <location>
        <begin position="58"/>
        <end position="292"/>
    </location>
</feature>
<dbReference type="Proteomes" id="UP000324479">
    <property type="component" value="Unassembled WGS sequence"/>
</dbReference>
<dbReference type="InterPro" id="IPR002575">
    <property type="entry name" value="Aminoglycoside_PTrfase"/>
</dbReference>
<gene>
    <name evidence="2" type="ORF">FYK55_14585</name>
</gene>
<dbReference type="SUPFAM" id="SSF56112">
    <property type="entry name" value="Protein kinase-like (PK-like)"/>
    <property type="match status" value="1"/>
</dbReference>
<keyword evidence="3" id="KW-1185">Reference proteome</keyword>
<dbReference type="Pfam" id="PF01636">
    <property type="entry name" value="APH"/>
    <property type="match status" value="1"/>
</dbReference>
<evidence type="ECO:0000313" key="2">
    <source>
        <dbReference type="EMBL" id="KAA5542745.1"/>
    </source>
</evidence>
<dbReference type="Gene3D" id="3.90.1200.10">
    <property type="match status" value="1"/>
</dbReference>
<accession>A0A5M6DC68</accession>
<evidence type="ECO:0000259" key="1">
    <source>
        <dbReference type="Pfam" id="PF01636"/>
    </source>
</evidence>
<keyword evidence="2" id="KW-0808">Transferase</keyword>
<dbReference type="AlphaFoldDB" id="A0A5M6DC68"/>
<evidence type="ECO:0000313" key="3">
    <source>
        <dbReference type="Proteomes" id="UP000324479"/>
    </source>
</evidence>
<organism evidence="2 3">
    <name type="scientific">Roseiconus nitratireducens</name>
    <dbReference type="NCBI Taxonomy" id="2605748"/>
    <lineage>
        <taxon>Bacteria</taxon>
        <taxon>Pseudomonadati</taxon>
        <taxon>Planctomycetota</taxon>
        <taxon>Planctomycetia</taxon>
        <taxon>Pirellulales</taxon>
        <taxon>Pirellulaceae</taxon>
        <taxon>Roseiconus</taxon>
    </lineage>
</organism>
<name>A0A5M6DC68_9BACT</name>
<dbReference type="EMBL" id="VWOX01000007">
    <property type="protein sequence ID" value="KAA5542745.1"/>
    <property type="molecule type" value="Genomic_DNA"/>
</dbReference>
<sequence length="355" mass="39389">MGALPGPCRVRRQAADVEAFPVMIPEEIRSGLLQHHGLTQVHPLAAGMSGAELYGCQGPRRLVLRRWPSGTKLDRVALVHRVISQAQKHCPLLPEYQRGRAGETVVVDARGGLWELVDWMPGEPLSYAATRNQVAAGAGAIAAVHRALRIQGQSEQPVAAVRDRQVRIGALDAALPRAVATDPPRQLPSELADTVVRAAAWLRTHWAMVSTSHSRRLEAVGRQPRLAHYVLRDVHREHVLFRQGQPSGIIDFDALRVDSPATDLARWTGSFAAYWQDPDGTIEAVVAGYGDQEPLFNRQPQAELRTLLRALIDSAGWISLANWVVWLVVEGRQFPDWGRVDERLKRLLEQIRCTL</sequence>
<dbReference type="GO" id="GO:0016740">
    <property type="term" value="F:transferase activity"/>
    <property type="evidence" value="ECO:0007669"/>
    <property type="project" value="UniProtKB-KW"/>
</dbReference>